<accession>A0A5C5ZQB4</accession>
<dbReference type="EMBL" id="SJPQ01000002">
    <property type="protein sequence ID" value="TWT89011.1"/>
    <property type="molecule type" value="Genomic_DNA"/>
</dbReference>
<dbReference type="Proteomes" id="UP000315440">
    <property type="component" value="Unassembled WGS sequence"/>
</dbReference>
<evidence type="ECO:0000313" key="2">
    <source>
        <dbReference type="EMBL" id="TWT89011.1"/>
    </source>
</evidence>
<organism evidence="2 3">
    <name type="scientific">Pseudobythopirellula maris</name>
    <dbReference type="NCBI Taxonomy" id="2527991"/>
    <lineage>
        <taxon>Bacteria</taxon>
        <taxon>Pseudomonadati</taxon>
        <taxon>Planctomycetota</taxon>
        <taxon>Planctomycetia</taxon>
        <taxon>Pirellulales</taxon>
        <taxon>Lacipirellulaceae</taxon>
        <taxon>Pseudobythopirellula</taxon>
    </lineage>
</organism>
<protein>
    <submittedName>
        <fullName evidence="2">Uncharacterized protein</fullName>
    </submittedName>
</protein>
<feature type="compositionally biased region" description="Low complexity" evidence="1">
    <location>
        <begin position="145"/>
        <end position="160"/>
    </location>
</feature>
<gene>
    <name evidence="2" type="ORF">Mal64_25020</name>
</gene>
<dbReference type="PROSITE" id="PS51257">
    <property type="entry name" value="PROKAR_LIPOPROTEIN"/>
    <property type="match status" value="1"/>
</dbReference>
<proteinExistence type="predicted"/>
<dbReference type="OrthoDB" id="284117at2"/>
<keyword evidence="3" id="KW-1185">Reference proteome</keyword>
<comment type="caution">
    <text evidence="2">The sequence shown here is derived from an EMBL/GenBank/DDBJ whole genome shotgun (WGS) entry which is preliminary data.</text>
</comment>
<dbReference type="RefSeq" id="WP_146400551.1">
    <property type="nucleotide sequence ID" value="NZ_SJPQ01000002.1"/>
</dbReference>
<name>A0A5C5ZQB4_9BACT</name>
<evidence type="ECO:0000256" key="1">
    <source>
        <dbReference type="SAM" id="MobiDB-lite"/>
    </source>
</evidence>
<feature type="region of interest" description="Disordered" evidence="1">
    <location>
        <begin position="132"/>
        <end position="170"/>
    </location>
</feature>
<sequence>MNARPHSQGPRWRSPLRRQSVAGILALAAFTAAGCGDNPPASNNLAVELLETEELTPEQSFKNIVEAVKRQVDNRGLRDAMSLGMSSTVPGEPMTDWNTTIEHDFTPPASEGEPYRGSVTFNTVSKTVFINTGSSDGSGEEAEAASESSSPLSQMGSSSSPYRELKDQTSQRYEFEYRGSRWELVSEVDEENKPFDAGVLESALMKQ</sequence>
<reference evidence="2 3" key="1">
    <citation type="submission" date="2019-02" db="EMBL/GenBank/DDBJ databases">
        <title>Deep-cultivation of Planctomycetes and their phenomic and genomic characterization uncovers novel biology.</title>
        <authorList>
            <person name="Wiegand S."/>
            <person name="Jogler M."/>
            <person name="Boedeker C."/>
            <person name="Pinto D."/>
            <person name="Vollmers J."/>
            <person name="Rivas-Marin E."/>
            <person name="Kohn T."/>
            <person name="Peeters S.H."/>
            <person name="Heuer A."/>
            <person name="Rast P."/>
            <person name="Oberbeckmann S."/>
            <person name="Bunk B."/>
            <person name="Jeske O."/>
            <person name="Meyerdierks A."/>
            <person name="Storesund J.E."/>
            <person name="Kallscheuer N."/>
            <person name="Luecker S."/>
            <person name="Lage O.M."/>
            <person name="Pohl T."/>
            <person name="Merkel B.J."/>
            <person name="Hornburger P."/>
            <person name="Mueller R.-W."/>
            <person name="Bruemmer F."/>
            <person name="Labrenz M."/>
            <person name="Spormann A.M."/>
            <person name="Op Den Camp H."/>
            <person name="Overmann J."/>
            <person name="Amann R."/>
            <person name="Jetten M.S.M."/>
            <person name="Mascher T."/>
            <person name="Medema M.H."/>
            <person name="Devos D.P."/>
            <person name="Kaster A.-K."/>
            <person name="Ovreas L."/>
            <person name="Rohde M."/>
            <person name="Galperin M.Y."/>
            <person name="Jogler C."/>
        </authorList>
    </citation>
    <scope>NUCLEOTIDE SEQUENCE [LARGE SCALE GENOMIC DNA]</scope>
    <source>
        <strain evidence="2 3">Mal64</strain>
    </source>
</reference>
<evidence type="ECO:0000313" key="3">
    <source>
        <dbReference type="Proteomes" id="UP000315440"/>
    </source>
</evidence>
<dbReference type="AlphaFoldDB" id="A0A5C5ZQB4"/>